<dbReference type="AlphaFoldDB" id="A0A4R2LAX4"/>
<accession>A0A4R2LAX4</accession>
<proteinExistence type="predicted"/>
<organism evidence="2 3">
    <name type="scientific">Frisingicoccus caecimuris</name>
    <dbReference type="NCBI Taxonomy" id="1796636"/>
    <lineage>
        <taxon>Bacteria</taxon>
        <taxon>Bacillati</taxon>
        <taxon>Bacillota</taxon>
        <taxon>Clostridia</taxon>
        <taxon>Lachnospirales</taxon>
        <taxon>Lachnospiraceae</taxon>
        <taxon>Frisingicoccus</taxon>
    </lineage>
</organism>
<reference evidence="2 3" key="1">
    <citation type="submission" date="2019-03" db="EMBL/GenBank/DDBJ databases">
        <title>Genomic Encyclopedia of Type Strains, Phase IV (KMG-IV): sequencing the most valuable type-strain genomes for metagenomic binning, comparative biology and taxonomic classification.</title>
        <authorList>
            <person name="Goeker M."/>
        </authorList>
    </citation>
    <scope>NUCLEOTIDE SEQUENCE [LARGE SCALE GENOMIC DNA]</scope>
    <source>
        <strain evidence="2 3">DSM 28559</strain>
    </source>
</reference>
<dbReference type="EMBL" id="SLXA01000006">
    <property type="protein sequence ID" value="TCO84580.1"/>
    <property type="molecule type" value="Genomic_DNA"/>
</dbReference>
<dbReference type="Proteomes" id="UP000295711">
    <property type="component" value="Unassembled WGS sequence"/>
</dbReference>
<feature type="transmembrane region" description="Helical" evidence="1">
    <location>
        <begin position="83"/>
        <end position="102"/>
    </location>
</feature>
<dbReference type="RefSeq" id="WP_132091126.1">
    <property type="nucleotide sequence ID" value="NZ_JANKAQ010000008.1"/>
</dbReference>
<feature type="transmembrane region" description="Helical" evidence="1">
    <location>
        <begin position="6"/>
        <end position="30"/>
    </location>
</feature>
<feature type="transmembrane region" description="Helical" evidence="1">
    <location>
        <begin position="51"/>
        <end position="71"/>
    </location>
</feature>
<keyword evidence="1" id="KW-0472">Membrane</keyword>
<evidence type="ECO:0000256" key="1">
    <source>
        <dbReference type="SAM" id="Phobius"/>
    </source>
</evidence>
<evidence type="ECO:0000313" key="2">
    <source>
        <dbReference type="EMBL" id="TCO84580.1"/>
    </source>
</evidence>
<sequence length="186" mass="20740">MDVMNQVLTVVQSAAIPLLAVLMAIVVINMMKGTGKTTAVKEDSFKVTESGFWLVIALFGVAAAAVFVWLASTNKTEGQVVTAYVLAVICVIVSVITCYVYFKRSLTVEGDTLTYQPLKGKAEIYQAKAVGRIDIVQSPRCEEMRFYNRSGKKLFEIQGYMINSQALRKYMRKYPVKISKIDDDKK</sequence>
<protein>
    <recommendedName>
        <fullName evidence="4">PH (Pleckstrin Homology) domain-containing protein</fullName>
    </recommendedName>
</protein>
<keyword evidence="3" id="KW-1185">Reference proteome</keyword>
<gene>
    <name evidence="2" type="ORF">EV212_1066</name>
</gene>
<keyword evidence="1" id="KW-0812">Transmembrane</keyword>
<evidence type="ECO:0008006" key="4">
    <source>
        <dbReference type="Google" id="ProtNLM"/>
    </source>
</evidence>
<evidence type="ECO:0000313" key="3">
    <source>
        <dbReference type="Proteomes" id="UP000295711"/>
    </source>
</evidence>
<name>A0A4R2LAX4_9FIRM</name>
<comment type="caution">
    <text evidence="2">The sequence shown here is derived from an EMBL/GenBank/DDBJ whole genome shotgun (WGS) entry which is preliminary data.</text>
</comment>
<keyword evidence="1" id="KW-1133">Transmembrane helix</keyword>